<evidence type="ECO:0000259" key="15">
    <source>
        <dbReference type="PROSITE" id="PS50103"/>
    </source>
</evidence>
<proteinExistence type="predicted"/>
<evidence type="ECO:0000256" key="12">
    <source>
        <dbReference type="PROSITE-ProRule" id="PRU00723"/>
    </source>
</evidence>
<dbReference type="PROSITE" id="PS50103">
    <property type="entry name" value="ZF_C3H1"/>
    <property type="match status" value="1"/>
</dbReference>
<feature type="region of interest" description="Disordered" evidence="14">
    <location>
        <begin position="444"/>
        <end position="512"/>
    </location>
</feature>
<dbReference type="Gene3D" id="2.30.30.140">
    <property type="match status" value="1"/>
</dbReference>
<dbReference type="InterPro" id="IPR000571">
    <property type="entry name" value="Znf_CCCH"/>
</dbReference>
<feature type="compositionally biased region" description="Basic and acidic residues" evidence="14">
    <location>
        <begin position="492"/>
        <end position="502"/>
    </location>
</feature>
<dbReference type="Pfam" id="PF12317">
    <property type="entry name" value="IFT46_B_C"/>
    <property type="match status" value="1"/>
</dbReference>
<evidence type="ECO:0000256" key="8">
    <source>
        <dbReference type="ARBA" id="ARBA00023015"/>
    </source>
</evidence>
<keyword evidence="8" id="KW-0805">Transcription regulation</keyword>
<evidence type="ECO:0000256" key="3">
    <source>
        <dbReference type="ARBA" id="ARBA00022414"/>
    </source>
</evidence>
<evidence type="ECO:0000256" key="5">
    <source>
        <dbReference type="ARBA" id="ARBA00022723"/>
    </source>
</evidence>
<feature type="domain" description="C3H1-type" evidence="15">
    <location>
        <begin position="149"/>
        <end position="172"/>
    </location>
</feature>
<dbReference type="CDD" id="cd20384">
    <property type="entry name" value="Tudor_ZGPAT"/>
    <property type="match status" value="1"/>
</dbReference>
<keyword evidence="10" id="KW-0804">Transcription</keyword>
<evidence type="ECO:0000259" key="16">
    <source>
        <dbReference type="PROSITE" id="PS50174"/>
    </source>
</evidence>
<feature type="zinc finger region" description="C3H1-type" evidence="12">
    <location>
        <begin position="149"/>
        <end position="172"/>
    </location>
</feature>
<dbReference type="SUPFAM" id="SSF63748">
    <property type="entry name" value="Tudor/PWWP/MBT"/>
    <property type="match status" value="1"/>
</dbReference>
<keyword evidence="7 12" id="KW-0862">Zinc</keyword>
<dbReference type="PROSITE" id="PS50174">
    <property type="entry name" value="G_PATCH"/>
    <property type="match status" value="1"/>
</dbReference>
<keyword evidence="6 12" id="KW-0863">Zinc-finger</keyword>
<dbReference type="PANTHER" id="PTHR46297">
    <property type="entry name" value="ZINC FINGER CCCH-TYPE WITH G PATCH DOMAIN-CONTAINING PROTEIN"/>
    <property type="match status" value="1"/>
</dbReference>
<dbReference type="InterPro" id="IPR022088">
    <property type="entry name" value="Intraflagellar_transp_cmplxB"/>
</dbReference>
<dbReference type="InterPro" id="IPR002999">
    <property type="entry name" value="Tudor"/>
</dbReference>
<evidence type="ECO:0000256" key="2">
    <source>
        <dbReference type="ARBA" id="ARBA00004123"/>
    </source>
</evidence>
<feature type="region of interest" description="Disordered" evidence="14">
    <location>
        <begin position="717"/>
        <end position="738"/>
    </location>
</feature>
<evidence type="ECO:0000256" key="11">
    <source>
        <dbReference type="ARBA" id="ARBA00023242"/>
    </source>
</evidence>
<protein>
    <recommendedName>
        <fullName evidence="3">Zinc finger CCCH-type with G patch domain-containing protein</fullName>
    </recommendedName>
</protein>
<keyword evidence="4" id="KW-0678">Repressor</keyword>
<gene>
    <name evidence="17" type="ORF">NQ317_010139</name>
</gene>
<dbReference type="Pfam" id="PF01585">
    <property type="entry name" value="G-patch"/>
    <property type="match status" value="1"/>
</dbReference>
<evidence type="ECO:0000256" key="7">
    <source>
        <dbReference type="ARBA" id="ARBA00022833"/>
    </source>
</evidence>
<dbReference type="EMBL" id="JAPWTJ010000607">
    <property type="protein sequence ID" value="KAJ8976943.1"/>
    <property type="molecule type" value="Genomic_DNA"/>
</dbReference>
<feature type="domain" description="G-patch" evidence="16">
    <location>
        <begin position="286"/>
        <end position="332"/>
    </location>
</feature>
<evidence type="ECO:0000313" key="17">
    <source>
        <dbReference type="EMBL" id="KAJ8976943.1"/>
    </source>
</evidence>
<reference evidence="17" key="1">
    <citation type="journal article" date="2023" name="Insect Mol. Biol.">
        <title>Genome sequencing provides insights into the evolution of gene families encoding plant cell wall-degrading enzymes in longhorned beetles.</title>
        <authorList>
            <person name="Shin N.R."/>
            <person name="Okamura Y."/>
            <person name="Kirsch R."/>
            <person name="Pauchet Y."/>
        </authorList>
    </citation>
    <scope>NUCLEOTIDE SEQUENCE</scope>
    <source>
        <strain evidence="17">MMC_N1</strain>
    </source>
</reference>
<comment type="function">
    <text evidence="1">Transcription repressor.</text>
</comment>
<evidence type="ECO:0000256" key="1">
    <source>
        <dbReference type="ARBA" id="ARBA00004062"/>
    </source>
</evidence>
<keyword evidence="5 12" id="KW-0479">Metal-binding</keyword>
<evidence type="ECO:0000256" key="13">
    <source>
        <dbReference type="SAM" id="Coils"/>
    </source>
</evidence>
<keyword evidence="13" id="KW-0175">Coiled coil</keyword>
<keyword evidence="18" id="KW-1185">Reference proteome</keyword>
<dbReference type="Gene3D" id="2.30.30.1190">
    <property type="match status" value="1"/>
</dbReference>
<feature type="coiled-coil region" evidence="13">
    <location>
        <begin position="241"/>
        <end position="268"/>
    </location>
</feature>
<evidence type="ECO:0000313" key="18">
    <source>
        <dbReference type="Proteomes" id="UP001162164"/>
    </source>
</evidence>
<keyword evidence="11" id="KW-0539">Nucleus</keyword>
<dbReference type="SMART" id="SM00443">
    <property type="entry name" value="G_patch"/>
    <property type="match status" value="1"/>
</dbReference>
<organism evidence="17 18">
    <name type="scientific">Molorchus minor</name>
    <dbReference type="NCBI Taxonomy" id="1323400"/>
    <lineage>
        <taxon>Eukaryota</taxon>
        <taxon>Metazoa</taxon>
        <taxon>Ecdysozoa</taxon>
        <taxon>Arthropoda</taxon>
        <taxon>Hexapoda</taxon>
        <taxon>Insecta</taxon>
        <taxon>Pterygota</taxon>
        <taxon>Neoptera</taxon>
        <taxon>Endopterygota</taxon>
        <taxon>Coleoptera</taxon>
        <taxon>Polyphaga</taxon>
        <taxon>Cucujiformia</taxon>
        <taxon>Chrysomeloidea</taxon>
        <taxon>Cerambycidae</taxon>
        <taxon>Lamiinae</taxon>
        <taxon>Monochamini</taxon>
        <taxon>Molorchus</taxon>
    </lineage>
</organism>
<evidence type="ECO:0000256" key="14">
    <source>
        <dbReference type="SAM" id="MobiDB-lite"/>
    </source>
</evidence>
<dbReference type="PANTHER" id="PTHR46297:SF1">
    <property type="entry name" value="ZINC FINGER CCCH-TYPE WITH G PATCH DOMAIN-CONTAINING PROTEIN"/>
    <property type="match status" value="1"/>
</dbReference>
<keyword evidence="9" id="KW-0238">DNA-binding</keyword>
<dbReference type="SMART" id="SM00333">
    <property type="entry name" value="TUDOR"/>
    <property type="match status" value="1"/>
</dbReference>
<comment type="caution">
    <text evidence="17">The sequence shown here is derived from an EMBL/GenBank/DDBJ whole genome shotgun (WGS) entry which is preliminary data.</text>
</comment>
<dbReference type="InterPro" id="IPR000467">
    <property type="entry name" value="G_patch_dom"/>
</dbReference>
<evidence type="ECO:0000256" key="6">
    <source>
        <dbReference type="ARBA" id="ARBA00022771"/>
    </source>
</evidence>
<dbReference type="Proteomes" id="UP001162164">
    <property type="component" value="Unassembled WGS sequence"/>
</dbReference>
<evidence type="ECO:0000256" key="9">
    <source>
        <dbReference type="ARBA" id="ARBA00023125"/>
    </source>
</evidence>
<evidence type="ECO:0000256" key="4">
    <source>
        <dbReference type="ARBA" id="ARBA00022491"/>
    </source>
</evidence>
<evidence type="ECO:0000256" key="10">
    <source>
        <dbReference type="ARBA" id="ARBA00023163"/>
    </source>
</evidence>
<sequence>MDPTEYDTYKQQLSQIEQALVCSEGDQKDELLLLKSNIEELLSLSNEHENATVPSSSKSHLEDEFALFMSEMKKEGAVEKPAEKYDTQNIEELKDIEGVKCKAPHKHQWGHVAYHNAMICSVVPETIDNYDEIKVRVLYINPTHQEMLPCPYYYESDCKFSEEMCRFSHGEIVLYSSLQEYVEPKFDLLTRGSVVLAKRSDNLWYRAIVVKIYENKCLVKFESNRKQEEVVLEHIFPLSDGEKADIELETSEEECEKEEDKNDDVINMSLMIGPSSEALGSWERYTNGIGSKLMRKMGYIVGTGLGKKSDGRVDPVTAVILPAGKSLDHCMKLREQSGGDKDLFSVEKKLKKMQRKQEMQSKKAYERESKKVDVFNFINKTLGEQESAKERLKEKQRIKEECSRSLNIKSLQISDNIRRIERDLEKMTTFLSLEAKQTREKRITPYKVDLSNSESEENENSPKKTNPLLNEFPKAAERAGPTGRQTVIRKKASNDRKFKEISSDSDDTDIDEKGKVVIPGEYDPEHYENLDVDGEIKECFQYIPQQLNLDYKFKPFVPEFLPAVGDIDAFLKVVPPTRPSAGILLTTLRAASVNPVKKNDANVVVKKIDNVEKNSKVIDKWIKDVSDLHKTKSSPVVRYSEPMPDLDDLMQEWPDDMEKELKENGFPKPGEHMSVSEYADMVCKLFQIPVVKNKIQSLHLLFCLYAAIKQTQLYQSASATDEKEKMPDKKEADQLVLE</sequence>
<feature type="compositionally biased region" description="Basic and acidic residues" evidence="14">
    <location>
        <begin position="720"/>
        <end position="738"/>
    </location>
</feature>
<name>A0ABQ9JH38_9CUCU</name>
<accession>A0ABQ9JH38</accession>
<comment type="subcellular location">
    <subcellularLocation>
        <location evidence="2">Nucleus</location>
    </subcellularLocation>
</comment>